<protein>
    <submittedName>
        <fullName evidence="8">ComEC/Rec2 family competence protein</fullName>
    </submittedName>
</protein>
<dbReference type="NCBIfam" id="TIGR00360">
    <property type="entry name" value="ComEC_N-term"/>
    <property type="match status" value="1"/>
</dbReference>
<evidence type="ECO:0000256" key="5">
    <source>
        <dbReference type="ARBA" id="ARBA00023136"/>
    </source>
</evidence>
<evidence type="ECO:0000256" key="3">
    <source>
        <dbReference type="ARBA" id="ARBA00022692"/>
    </source>
</evidence>
<dbReference type="PANTHER" id="PTHR30619:SF1">
    <property type="entry name" value="RECOMBINATION PROTEIN 2"/>
    <property type="match status" value="1"/>
</dbReference>
<evidence type="ECO:0000256" key="1">
    <source>
        <dbReference type="ARBA" id="ARBA00004651"/>
    </source>
</evidence>
<feature type="transmembrane region" description="Helical" evidence="6">
    <location>
        <begin position="398"/>
        <end position="423"/>
    </location>
</feature>
<feature type="transmembrane region" description="Helical" evidence="6">
    <location>
        <begin position="18"/>
        <end position="36"/>
    </location>
</feature>
<feature type="transmembrane region" description="Helical" evidence="6">
    <location>
        <begin position="435"/>
        <end position="454"/>
    </location>
</feature>
<evidence type="ECO:0000256" key="4">
    <source>
        <dbReference type="ARBA" id="ARBA00022989"/>
    </source>
</evidence>
<dbReference type="Pfam" id="PF03772">
    <property type="entry name" value="Competence"/>
    <property type="match status" value="1"/>
</dbReference>
<feature type="transmembrane region" description="Helical" evidence="6">
    <location>
        <begin position="461"/>
        <end position="481"/>
    </location>
</feature>
<evidence type="ECO:0000259" key="7">
    <source>
        <dbReference type="Pfam" id="PF03772"/>
    </source>
</evidence>
<keyword evidence="3 6" id="KW-0812">Transmembrane</keyword>
<dbReference type="RefSeq" id="WP_163963458.1">
    <property type="nucleotide sequence ID" value="NZ_JAAGNX010000002.1"/>
</dbReference>
<dbReference type="AlphaFoldDB" id="A0A6B2M1G2"/>
<gene>
    <name evidence="8" type="ORF">G0Q06_05885</name>
</gene>
<keyword evidence="9" id="KW-1185">Reference proteome</keyword>
<dbReference type="InterPro" id="IPR004477">
    <property type="entry name" value="ComEC_N"/>
</dbReference>
<reference evidence="8 9" key="1">
    <citation type="submission" date="2020-02" db="EMBL/GenBank/DDBJ databases">
        <title>Albibacoteraceae fam. nov., the first described family within the subdivision 4 Verrucomicrobia.</title>
        <authorList>
            <person name="Xi F."/>
        </authorList>
    </citation>
    <scope>NUCLEOTIDE SEQUENCE [LARGE SCALE GENOMIC DNA]</scope>
    <source>
        <strain evidence="8 9">CK1056</strain>
    </source>
</reference>
<feature type="domain" description="ComEC/Rec2-related protein" evidence="7">
    <location>
        <begin position="236"/>
        <end position="522"/>
    </location>
</feature>
<dbReference type="EMBL" id="JAAGNX010000002">
    <property type="protein sequence ID" value="NDV61974.1"/>
    <property type="molecule type" value="Genomic_DNA"/>
</dbReference>
<organism evidence="8 9">
    <name type="scientific">Oceanipulchritudo coccoides</name>
    <dbReference type="NCBI Taxonomy" id="2706888"/>
    <lineage>
        <taxon>Bacteria</taxon>
        <taxon>Pseudomonadati</taxon>
        <taxon>Verrucomicrobiota</taxon>
        <taxon>Opitutia</taxon>
        <taxon>Puniceicoccales</taxon>
        <taxon>Oceanipulchritudinaceae</taxon>
        <taxon>Oceanipulchritudo</taxon>
    </lineage>
</organism>
<evidence type="ECO:0000313" key="9">
    <source>
        <dbReference type="Proteomes" id="UP000478417"/>
    </source>
</evidence>
<sequence>MISPASDNQSAARRPPQCAVAPLLWSLVPLAGGIFVVRSGNLSLLVAALLLCLPVSLLPGIHRSRRLVACLSLLAGMSLFAIRHPGPDESWEKRPPREVQAVLRIDELFNARKPARVSGIGTILSTDLPVDTVTGRQAAFYLETDQPSSTKPTPGETLSCKAVLRYLPHLEHLDNYQMYLKNRDIHLSLNQGWLTQSISKAPTAERFRQEIFSSSQALLTSGCRSPDDPGTVLASMLLGNRSLLSDERITLYRKTGTYHLFAVSGLHVGSVFLCLFLLVRWIPLPALIHQILPLLGTWSYVWLTGSSTSAVRAGIMISCLGLARVVFRQPQLFPALILSAWLVLILDPLELFQLGFQLSYGVVLSIILVGLPLAQHLRILMSDYAGRHFLSSKPVDRFLKLLCGGSDIACVSISAGLASMPLIVQHFGLFTPGGVLFGILLNPLVTLVVMAGCLSLVSAPLIGPLGAGTIAVATWPCIRGIEWLLHACLGIPGAVGERAWNWPQAGTLLLVGMLLLAWFLQRLRMSGRSLPGITYLLPHLLVLVVLAKGSIST</sequence>
<evidence type="ECO:0000256" key="6">
    <source>
        <dbReference type="SAM" id="Phobius"/>
    </source>
</evidence>
<feature type="transmembrane region" description="Helical" evidence="6">
    <location>
        <begin position="299"/>
        <end position="320"/>
    </location>
</feature>
<feature type="transmembrane region" description="Helical" evidence="6">
    <location>
        <begin position="42"/>
        <end position="61"/>
    </location>
</feature>
<comment type="subcellular location">
    <subcellularLocation>
        <location evidence="1">Cell membrane</location>
        <topology evidence="1">Multi-pass membrane protein</topology>
    </subcellularLocation>
</comment>
<evidence type="ECO:0000313" key="8">
    <source>
        <dbReference type="EMBL" id="NDV61974.1"/>
    </source>
</evidence>
<name>A0A6B2M1G2_9BACT</name>
<feature type="transmembrane region" description="Helical" evidence="6">
    <location>
        <begin position="258"/>
        <end position="279"/>
    </location>
</feature>
<dbReference type="InterPro" id="IPR052159">
    <property type="entry name" value="Competence_DNA_uptake"/>
</dbReference>
<keyword evidence="5 6" id="KW-0472">Membrane</keyword>
<dbReference type="PANTHER" id="PTHR30619">
    <property type="entry name" value="DNA INTERNALIZATION/COMPETENCE PROTEIN COMEC/REC2"/>
    <property type="match status" value="1"/>
</dbReference>
<comment type="caution">
    <text evidence="8">The sequence shown here is derived from an EMBL/GenBank/DDBJ whole genome shotgun (WGS) entry which is preliminary data.</text>
</comment>
<keyword evidence="4 6" id="KW-1133">Transmembrane helix</keyword>
<dbReference type="GO" id="GO:0005886">
    <property type="term" value="C:plasma membrane"/>
    <property type="evidence" value="ECO:0007669"/>
    <property type="project" value="UniProtKB-SubCell"/>
</dbReference>
<feature type="transmembrane region" description="Helical" evidence="6">
    <location>
        <begin position="501"/>
        <end position="520"/>
    </location>
</feature>
<dbReference type="Proteomes" id="UP000478417">
    <property type="component" value="Unassembled WGS sequence"/>
</dbReference>
<evidence type="ECO:0000256" key="2">
    <source>
        <dbReference type="ARBA" id="ARBA00022475"/>
    </source>
</evidence>
<keyword evidence="2" id="KW-1003">Cell membrane</keyword>
<accession>A0A6B2M1G2</accession>
<feature type="transmembrane region" description="Helical" evidence="6">
    <location>
        <begin position="332"/>
        <end position="352"/>
    </location>
</feature>
<proteinExistence type="predicted"/>
<feature type="transmembrane region" description="Helical" evidence="6">
    <location>
        <begin position="358"/>
        <end position="377"/>
    </location>
</feature>